<gene>
    <name evidence="2" type="ORF">COV05_04780</name>
</gene>
<dbReference type="Gene3D" id="3.30.420.40">
    <property type="match status" value="1"/>
</dbReference>
<dbReference type="InterPro" id="IPR043129">
    <property type="entry name" value="ATPase_NBD"/>
</dbReference>
<accession>A0A2M8LG19</accession>
<evidence type="ECO:0000313" key="3">
    <source>
        <dbReference type="Proteomes" id="UP000231436"/>
    </source>
</evidence>
<reference evidence="3" key="1">
    <citation type="submission" date="2017-09" db="EMBL/GenBank/DDBJ databases">
        <title>Depth-based differentiation of microbial function through sediment-hosted aquifers and enrichment of novel symbionts in the deep terrestrial subsurface.</title>
        <authorList>
            <person name="Probst A.J."/>
            <person name="Ladd B."/>
            <person name="Jarett J.K."/>
            <person name="Geller-Mcgrath D.E."/>
            <person name="Sieber C.M.K."/>
            <person name="Emerson J.B."/>
            <person name="Anantharaman K."/>
            <person name="Thomas B.C."/>
            <person name="Malmstrom R."/>
            <person name="Stieglmeier M."/>
            <person name="Klingl A."/>
            <person name="Woyke T."/>
            <person name="Ryan C.M."/>
            <person name="Banfield J.F."/>
        </authorList>
    </citation>
    <scope>NUCLEOTIDE SEQUENCE [LARGE SCALE GENOMIC DNA]</scope>
</reference>
<organism evidence="2 3">
    <name type="scientific">Candidatus Uhrbacteria bacterium CG10_big_fil_rev_8_21_14_0_10_48_16</name>
    <dbReference type="NCBI Taxonomy" id="1975038"/>
    <lineage>
        <taxon>Bacteria</taxon>
        <taxon>Candidatus Uhriibacteriota</taxon>
    </lineage>
</organism>
<evidence type="ECO:0000259" key="1">
    <source>
        <dbReference type="Pfam" id="PF00814"/>
    </source>
</evidence>
<dbReference type="AlphaFoldDB" id="A0A2M8LG19"/>
<dbReference type="Pfam" id="PF00814">
    <property type="entry name" value="TsaD"/>
    <property type="match status" value="1"/>
</dbReference>
<name>A0A2M8LG19_9BACT</name>
<proteinExistence type="predicted"/>
<dbReference type="EMBL" id="PFEU01000025">
    <property type="protein sequence ID" value="PJE76393.1"/>
    <property type="molecule type" value="Genomic_DNA"/>
</dbReference>
<feature type="domain" description="Gcp-like" evidence="1">
    <location>
        <begin position="38"/>
        <end position="91"/>
    </location>
</feature>
<dbReference type="Proteomes" id="UP000231436">
    <property type="component" value="Unassembled WGS sequence"/>
</dbReference>
<dbReference type="InterPro" id="IPR000905">
    <property type="entry name" value="Gcp-like_dom"/>
</dbReference>
<evidence type="ECO:0000313" key="2">
    <source>
        <dbReference type="EMBL" id="PJE76393.1"/>
    </source>
</evidence>
<comment type="caution">
    <text evidence="2">The sequence shown here is derived from an EMBL/GenBank/DDBJ whole genome shotgun (WGS) entry which is preliminary data.</text>
</comment>
<dbReference type="SUPFAM" id="SSF53067">
    <property type="entry name" value="Actin-like ATPase domain"/>
    <property type="match status" value="1"/>
</dbReference>
<protein>
    <recommendedName>
        <fullName evidence="1">Gcp-like domain-containing protein</fullName>
    </recommendedName>
</protein>
<sequence length="137" mass="14705">MHLILSAQDIRSITFGVFDGEGVHSVTEVASSPEGYFPALDVFLSEQSLPLKNLEGVIVVTGPGSFTASRVSTTIANSIAFTQSIPVVGLENPERLDLPTLLQGKLFEGVDYVIPSYDRPPLITKSKPKMGINSVTE</sequence>